<sequence>MRLDLFVWTATVYIGLASAEPAPIVCTSSTEYVGYDGQWSPITIRVGAPEQWLSVLPSTLSQETWVMGLSACDGTSACQAARGGLFSSNGSSTFQSLGLYELGDSAVLGDSQVGYYGLDTISLNDMAFETNQIIAILNTSSVWVGEIGLGVQQTRINGSETRLPLLSSLVQNNSMIPSHSFGYTAGAAYLLKGVPASLTLGGVDQNRFDSNNLNLTLSSDYAPVLAVNAISVATSSEELPSTWNANPTALLEKSEAATFTVDSSTPFLWMPPTVCERIADALGLYYNETLELYFYNDTISTPDALAQLNLTFTFEIGNLPGSTENVELALSYGAFNLELSYGFPGFDGNFTSPNVPYFPLRRASSATEYTLGRAFLQETYLAVDYERNTFSLSQAVITEQSVNNVDLAAITRPNNSIFPGPTTSENSGLSSGAKAGIGVGVAIAIVASLVLVWCLLRRKRRASSSNSPIFEKSKTRRIFSRSPKSPGSNTTVSELIGDKRQPTELNADNTTTRFELPASAAVEMPAAEVSPAFFQNPDGRNNVGSRGDLGPPAAGRTQGQRRHSKEEEAEAARSERSASPVPPYSPEHAQRLSDSVSPYSARHSRGFGTVSSGEPGISPVGNSSGNPSERNSNSAPSPVSPDVTFHRAFSRFTQGSEPSSNESSYGQHLTPHAPDRAPSRSPSRGSRFVEEGLEDASEAPPSSSRSARFSWEE</sequence>
<dbReference type="GO" id="GO:0004190">
    <property type="term" value="F:aspartic-type endopeptidase activity"/>
    <property type="evidence" value="ECO:0007669"/>
    <property type="project" value="InterPro"/>
</dbReference>
<dbReference type="STRING" id="1664694.A0A0N1H262"/>
<evidence type="ECO:0000256" key="3">
    <source>
        <dbReference type="SAM" id="Phobius"/>
    </source>
</evidence>
<dbReference type="GeneID" id="28736150"/>
<evidence type="ECO:0000256" key="2">
    <source>
        <dbReference type="SAM" id="MobiDB-lite"/>
    </source>
</evidence>
<dbReference type="PANTHER" id="PTHR47966:SF51">
    <property type="entry name" value="BETA-SITE APP-CLEAVING ENZYME, ISOFORM A-RELATED"/>
    <property type="match status" value="1"/>
</dbReference>
<dbReference type="AlphaFoldDB" id="A0A0N1H262"/>
<feature type="compositionally biased region" description="Polar residues" evidence="2">
    <location>
        <begin position="651"/>
        <end position="667"/>
    </location>
</feature>
<dbReference type="Proteomes" id="UP000038010">
    <property type="component" value="Unassembled WGS sequence"/>
</dbReference>
<dbReference type="GO" id="GO:0000324">
    <property type="term" value="C:fungal-type vacuole"/>
    <property type="evidence" value="ECO:0007669"/>
    <property type="project" value="TreeGrafter"/>
</dbReference>
<name>A0A0N1H262_9EURO</name>
<comment type="similarity">
    <text evidence="1">Belongs to the peptidase A1 family.</text>
</comment>
<dbReference type="CDD" id="cd05471">
    <property type="entry name" value="pepsin_like"/>
    <property type="match status" value="1"/>
</dbReference>
<dbReference type="PANTHER" id="PTHR47966">
    <property type="entry name" value="BETA-SITE APP-CLEAVING ENZYME, ISOFORM A-RELATED"/>
    <property type="match status" value="1"/>
</dbReference>
<comment type="caution">
    <text evidence="6">The sequence shown here is derived from an EMBL/GenBank/DDBJ whole genome shotgun (WGS) entry which is preliminary data.</text>
</comment>
<feature type="compositionally biased region" description="Polar residues" evidence="2">
    <location>
        <begin position="620"/>
        <end position="637"/>
    </location>
</feature>
<protein>
    <recommendedName>
        <fullName evidence="5">Peptidase A1 domain-containing protein</fullName>
    </recommendedName>
</protein>
<evidence type="ECO:0000313" key="6">
    <source>
        <dbReference type="EMBL" id="KPI38664.1"/>
    </source>
</evidence>
<keyword evidence="7" id="KW-1185">Reference proteome</keyword>
<dbReference type="Pfam" id="PF00026">
    <property type="entry name" value="Asp"/>
    <property type="match status" value="1"/>
</dbReference>
<dbReference type="RefSeq" id="XP_017998627.1">
    <property type="nucleotide sequence ID" value="XM_018144270.1"/>
</dbReference>
<evidence type="ECO:0000256" key="1">
    <source>
        <dbReference type="ARBA" id="ARBA00007447"/>
    </source>
</evidence>
<dbReference type="SUPFAM" id="SSF50630">
    <property type="entry name" value="Acid proteases"/>
    <property type="match status" value="1"/>
</dbReference>
<keyword evidence="3" id="KW-0472">Membrane</keyword>
<dbReference type="VEuPathDB" id="FungiDB:AB675_4153"/>
<feature type="compositionally biased region" description="Basic and acidic residues" evidence="2">
    <location>
        <begin position="564"/>
        <end position="576"/>
    </location>
</feature>
<dbReference type="OrthoDB" id="4074350at2759"/>
<gene>
    <name evidence="6" type="ORF">AB675_4153</name>
</gene>
<dbReference type="EMBL" id="LFJN01000018">
    <property type="protein sequence ID" value="KPI38664.1"/>
    <property type="molecule type" value="Genomic_DNA"/>
</dbReference>
<feature type="transmembrane region" description="Helical" evidence="3">
    <location>
        <begin position="435"/>
        <end position="456"/>
    </location>
</feature>
<dbReference type="GO" id="GO:0006508">
    <property type="term" value="P:proteolysis"/>
    <property type="evidence" value="ECO:0007669"/>
    <property type="project" value="InterPro"/>
</dbReference>
<proteinExistence type="inferred from homology"/>
<feature type="compositionally biased region" description="Low complexity" evidence="2">
    <location>
        <begin position="698"/>
        <end position="713"/>
    </location>
</feature>
<reference evidence="6 7" key="1">
    <citation type="submission" date="2015-06" db="EMBL/GenBank/DDBJ databases">
        <title>Draft genome of the ant-associated black yeast Phialophora attae CBS 131958.</title>
        <authorList>
            <person name="Moreno L.F."/>
            <person name="Stielow B.J."/>
            <person name="de Hoog S."/>
            <person name="Vicente V.A."/>
            <person name="Weiss V.A."/>
            <person name="de Vries M."/>
            <person name="Cruz L.M."/>
            <person name="Souza E.M."/>
        </authorList>
    </citation>
    <scope>NUCLEOTIDE SEQUENCE [LARGE SCALE GENOMIC DNA]</scope>
    <source>
        <strain evidence="6 7">CBS 131958</strain>
    </source>
</reference>
<feature type="domain" description="Peptidase A1" evidence="5">
    <location>
        <begin position="40"/>
        <end position="393"/>
    </location>
</feature>
<dbReference type="Gene3D" id="2.40.70.10">
    <property type="entry name" value="Acid Proteases"/>
    <property type="match status" value="2"/>
</dbReference>
<dbReference type="InterPro" id="IPR034164">
    <property type="entry name" value="Pepsin-like_dom"/>
</dbReference>
<feature type="region of interest" description="Disordered" evidence="2">
    <location>
        <begin position="532"/>
        <end position="713"/>
    </location>
</feature>
<feature type="signal peptide" evidence="4">
    <location>
        <begin position="1"/>
        <end position="19"/>
    </location>
</feature>
<dbReference type="InterPro" id="IPR021109">
    <property type="entry name" value="Peptidase_aspartic_dom_sf"/>
</dbReference>
<dbReference type="InterPro" id="IPR033121">
    <property type="entry name" value="PEPTIDASE_A1"/>
</dbReference>
<feature type="region of interest" description="Disordered" evidence="2">
    <location>
        <begin position="465"/>
        <end position="510"/>
    </location>
</feature>
<organism evidence="6 7">
    <name type="scientific">Cyphellophora attinorum</name>
    <dbReference type="NCBI Taxonomy" id="1664694"/>
    <lineage>
        <taxon>Eukaryota</taxon>
        <taxon>Fungi</taxon>
        <taxon>Dikarya</taxon>
        <taxon>Ascomycota</taxon>
        <taxon>Pezizomycotina</taxon>
        <taxon>Eurotiomycetes</taxon>
        <taxon>Chaetothyriomycetidae</taxon>
        <taxon>Chaetothyriales</taxon>
        <taxon>Cyphellophoraceae</taxon>
        <taxon>Cyphellophora</taxon>
    </lineage>
</organism>
<evidence type="ECO:0000256" key="4">
    <source>
        <dbReference type="SAM" id="SignalP"/>
    </source>
</evidence>
<dbReference type="InterPro" id="IPR001461">
    <property type="entry name" value="Aspartic_peptidase_A1"/>
</dbReference>
<feature type="chain" id="PRO_5005873002" description="Peptidase A1 domain-containing protein" evidence="4">
    <location>
        <begin position="20"/>
        <end position="713"/>
    </location>
</feature>
<keyword evidence="3" id="KW-0812">Transmembrane</keyword>
<keyword evidence="4" id="KW-0732">Signal</keyword>
<evidence type="ECO:0000313" key="7">
    <source>
        <dbReference type="Proteomes" id="UP000038010"/>
    </source>
</evidence>
<evidence type="ECO:0000259" key="5">
    <source>
        <dbReference type="PROSITE" id="PS51767"/>
    </source>
</evidence>
<dbReference type="PROSITE" id="PS51767">
    <property type="entry name" value="PEPTIDASE_A1"/>
    <property type="match status" value="1"/>
</dbReference>
<accession>A0A0N1H262</accession>
<feature type="compositionally biased region" description="Polar residues" evidence="2">
    <location>
        <begin position="482"/>
        <end position="493"/>
    </location>
</feature>
<keyword evidence="3" id="KW-1133">Transmembrane helix</keyword>